<keyword evidence="2" id="KW-1185">Reference proteome</keyword>
<dbReference type="EMBL" id="GG745375">
    <property type="protein sequence ID" value="KNE71927.1"/>
    <property type="molecule type" value="Genomic_DNA"/>
</dbReference>
<accession>A0A0L0TAZ8</accession>
<gene>
    <name evidence="1" type="ORF">AMAG_16351</name>
</gene>
<dbReference type="AlphaFoldDB" id="A0A0L0TAZ8"/>
<dbReference type="VEuPathDB" id="FungiDB:AMAG_16351"/>
<evidence type="ECO:0000313" key="1">
    <source>
        <dbReference type="EMBL" id="KNE71927.1"/>
    </source>
</evidence>
<dbReference type="Proteomes" id="UP000054350">
    <property type="component" value="Unassembled WGS sequence"/>
</dbReference>
<evidence type="ECO:0000313" key="2">
    <source>
        <dbReference type="Proteomes" id="UP000054350"/>
    </source>
</evidence>
<sequence>MTTSAPAKLRFFAIDTPDTIRVTNSTDASITVLVSATTKPSSVPASAWHTLHPGTEHDFAATQDWLCVYARAADGATVGCYVPAAAQVEVYRVAKDEPILLAMFDLVDAPTAAELDARNTISVHATNSAMDVTVDGTTWHVVAQGETLRATNDVSSETMVAVRFKMGTMEVRGGVLVAPGTRVDVTAPPARKSRLGMNPGMVLRMRK</sequence>
<protein>
    <submittedName>
        <fullName evidence="1">Uncharacterized protein</fullName>
    </submittedName>
</protein>
<organism evidence="1 2">
    <name type="scientific">Allomyces macrogynus (strain ATCC 38327)</name>
    <name type="common">Allomyces javanicus var. macrogynus</name>
    <dbReference type="NCBI Taxonomy" id="578462"/>
    <lineage>
        <taxon>Eukaryota</taxon>
        <taxon>Fungi</taxon>
        <taxon>Fungi incertae sedis</taxon>
        <taxon>Blastocladiomycota</taxon>
        <taxon>Blastocladiomycetes</taxon>
        <taxon>Blastocladiales</taxon>
        <taxon>Blastocladiaceae</taxon>
        <taxon>Allomyces</taxon>
    </lineage>
</organism>
<dbReference type="OrthoDB" id="5625592at2759"/>
<proteinExistence type="predicted"/>
<reference evidence="1 2" key="1">
    <citation type="submission" date="2009-11" db="EMBL/GenBank/DDBJ databases">
        <title>Annotation of Allomyces macrogynus ATCC 38327.</title>
        <authorList>
            <consortium name="The Broad Institute Genome Sequencing Platform"/>
            <person name="Russ C."/>
            <person name="Cuomo C."/>
            <person name="Burger G."/>
            <person name="Gray M.W."/>
            <person name="Holland P.W.H."/>
            <person name="King N."/>
            <person name="Lang F.B.F."/>
            <person name="Roger A.J."/>
            <person name="Ruiz-Trillo I."/>
            <person name="Young S.K."/>
            <person name="Zeng Q."/>
            <person name="Gargeya S."/>
            <person name="Fitzgerald M."/>
            <person name="Haas B."/>
            <person name="Abouelleil A."/>
            <person name="Alvarado L."/>
            <person name="Arachchi H.M."/>
            <person name="Berlin A."/>
            <person name="Chapman S.B."/>
            <person name="Gearin G."/>
            <person name="Goldberg J."/>
            <person name="Griggs A."/>
            <person name="Gujja S."/>
            <person name="Hansen M."/>
            <person name="Heiman D."/>
            <person name="Howarth C."/>
            <person name="Larimer J."/>
            <person name="Lui A."/>
            <person name="MacDonald P.J.P."/>
            <person name="McCowen C."/>
            <person name="Montmayeur A."/>
            <person name="Murphy C."/>
            <person name="Neiman D."/>
            <person name="Pearson M."/>
            <person name="Priest M."/>
            <person name="Roberts A."/>
            <person name="Saif S."/>
            <person name="Shea T."/>
            <person name="Sisk P."/>
            <person name="Stolte C."/>
            <person name="Sykes S."/>
            <person name="Wortman J."/>
            <person name="Nusbaum C."/>
            <person name="Birren B."/>
        </authorList>
    </citation>
    <scope>NUCLEOTIDE SEQUENCE [LARGE SCALE GENOMIC DNA]</scope>
    <source>
        <strain evidence="1 2">ATCC 38327</strain>
    </source>
</reference>
<name>A0A0L0TAZ8_ALLM3</name>
<reference evidence="2" key="2">
    <citation type="submission" date="2009-11" db="EMBL/GenBank/DDBJ databases">
        <title>The Genome Sequence of Allomyces macrogynus strain ATCC 38327.</title>
        <authorList>
            <consortium name="The Broad Institute Genome Sequencing Platform"/>
            <person name="Russ C."/>
            <person name="Cuomo C."/>
            <person name="Shea T."/>
            <person name="Young S.K."/>
            <person name="Zeng Q."/>
            <person name="Koehrsen M."/>
            <person name="Haas B."/>
            <person name="Borodovsky M."/>
            <person name="Guigo R."/>
            <person name="Alvarado L."/>
            <person name="Berlin A."/>
            <person name="Borenstein D."/>
            <person name="Chen Z."/>
            <person name="Engels R."/>
            <person name="Freedman E."/>
            <person name="Gellesch M."/>
            <person name="Goldberg J."/>
            <person name="Griggs A."/>
            <person name="Gujja S."/>
            <person name="Heiman D."/>
            <person name="Hepburn T."/>
            <person name="Howarth C."/>
            <person name="Jen D."/>
            <person name="Larson L."/>
            <person name="Lewis B."/>
            <person name="Mehta T."/>
            <person name="Park D."/>
            <person name="Pearson M."/>
            <person name="Roberts A."/>
            <person name="Saif S."/>
            <person name="Shenoy N."/>
            <person name="Sisk P."/>
            <person name="Stolte C."/>
            <person name="Sykes S."/>
            <person name="Walk T."/>
            <person name="White J."/>
            <person name="Yandava C."/>
            <person name="Burger G."/>
            <person name="Gray M.W."/>
            <person name="Holland P.W.H."/>
            <person name="King N."/>
            <person name="Lang F.B.F."/>
            <person name="Roger A.J."/>
            <person name="Ruiz-Trillo I."/>
            <person name="Lander E."/>
            <person name="Nusbaum C."/>
        </authorList>
    </citation>
    <scope>NUCLEOTIDE SEQUENCE [LARGE SCALE GENOMIC DNA]</scope>
    <source>
        <strain evidence="2">ATCC 38327</strain>
    </source>
</reference>